<dbReference type="Gene3D" id="2.30.30.40">
    <property type="entry name" value="SH3 Domains"/>
    <property type="match status" value="3"/>
</dbReference>
<comment type="caution">
    <text evidence="4">The sequence shown here is derived from an EMBL/GenBank/DDBJ whole genome shotgun (WGS) entry which is preliminary data.</text>
</comment>
<proteinExistence type="predicted"/>
<feature type="transmembrane region" description="Helical" evidence="2">
    <location>
        <begin position="550"/>
        <end position="570"/>
    </location>
</feature>
<dbReference type="InterPro" id="IPR037252">
    <property type="entry name" value="Mib_Herc2_sf"/>
</dbReference>
<dbReference type="AlphaFoldDB" id="X6NPK4"/>
<keyword evidence="2" id="KW-0472">Membrane</keyword>
<name>X6NPK4_RETFI</name>
<evidence type="ECO:0000313" key="5">
    <source>
        <dbReference type="Proteomes" id="UP000023152"/>
    </source>
</evidence>
<dbReference type="GO" id="GO:0005737">
    <property type="term" value="C:cytoplasm"/>
    <property type="evidence" value="ECO:0007669"/>
    <property type="project" value="TreeGrafter"/>
</dbReference>
<dbReference type="InterPro" id="IPR010606">
    <property type="entry name" value="Mib_Herc2"/>
</dbReference>
<dbReference type="GO" id="GO:0016567">
    <property type="term" value="P:protein ubiquitination"/>
    <property type="evidence" value="ECO:0007669"/>
    <property type="project" value="InterPro"/>
</dbReference>
<reference evidence="4 5" key="1">
    <citation type="journal article" date="2013" name="Curr. Biol.">
        <title>The Genome of the Foraminiferan Reticulomyxa filosa.</title>
        <authorList>
            <person name="Glockner G."/>
            <person name="Hulsmann N."/>
            <person name="Schleicher M."/>
            <person name="Noegel A.A."/>
            <person name="Eichinger L."/>
            <person name="Gallinger C."/>
            <person name="Pawlowski J."/>
            <person name="Sierra R."/>
            <person name="Euteneuer U."/>
            <person name="Pillet L."/>
            <person name="Moustafa A."/>
            <person name="Platzer M."/>
            <person name="Groth M."/>
            <person name="Szafranski K."/>
            <person name="Schliwa M."/>
        </authorList>
    </citation>
    <scope>NUCLEOTIDE SEQUENCE [LARGE SCALE GENOMIC DNA]</scope>
</reference>
<evidence type="ECO:0000256" key="1">
    <source>
        <dbReference type="SAM" id="MobiDB-lite"/>
    </source>
</evidence>
<protein>
    <submittedName>
        <fullName evidence="4">Skeletrophin</fullName>
    </submittedName>
</protein>
<keyword evidence="5" id="KW-1185">Reference proteome</keyword>
<dbReference type="PANTHER" id="PTHR24202:SF4">
    <property type="entry name" value="E3 UBIQUITIN-PROTEIN LIGASE MIB2-RELATED"/>
    <property type="match status" value="1"/>
</dbReference>
<dbReference type="OrthoDB" id="2122982at2759"/>
<keyword evidence="2" id="KW-1133">Transmembrane helix</keyword>
<feature type="compositionally biased region" description="Acidic residues" evidence="1">
    <location>
        <begin position="247"/>
        <end position="264"/>
    </location>
</feature>
<evidence type="ECO:0000259" key="3">
    <source>
        <dbReference type="PROSITE" id="PS51416"/>
    </source>
</evidence>
<dbReference type="EMBL" id="ASPP01006965">
    <property type="protein sequence ID" value="ETO27921.1"/>
    <property type="molecule type" value="Genomic_DNA"/>
</dbReference>
<dbReference type="PROSITE" id="PS51416">
    <property type="entry name" value="MIB_HERC2"/>
    <property type="match status" value="1"/>
</dbReference>
<dbReference type="PANTHER" id="PTHR24202">
    <property type="entry name" value="E3 UBIQUITIN-PROTEIN LIGASE MIB2"/>
    <property type="match status" value="1"/>
</dbReference>
<dbReference type="Pfam" id="PF06701">
    <property type="entry name" value="MIB_HERC2"/>
    <property type="match status" value="1"/>
</dbReference>
<organism evidence="4 5">
    <name type="scientific">Reticulomyxa filosa</name>
    <dbReference type="NCBI Taxonomy" id="46433"/>
    <lineage>
        <taxon>Eukaryota</taxon>
        <taxon>Sar</taxon>
        <taxon>Rhizaria</taxon>
        <taxon>Retaria</taxon>
        <taxon>Foraminifera</taxon>
        <taxon>Monothalamids</taxon>
        <taxon>Reticulomyxidae</taxon>
        <taxon>Reticulomyxa</taxon>
    </lineage>
</organism>
<sequence length="599" mass="69405">MYPCKNGPRAVAVRLGVEEKYLPEVDIDDELTEELIATSHELYREELSQLATMGYEEYRNIRSLCRHQGDVDKVLGEYIGDERESMVEGIFIGDMVKRGPDWKWGDQDGQAGMTGRVRALRRWHPNDPEHSVTEVVVLWNIGSYGNYRFGYRGAYDLKVVERHSSYFGLADTRLRYLAVGDKVKRADSSWRWGDQDGGSEEGYGTVIELYASPAPFANGIRVGVLWDKDKNEWKRKAEEKRAKEKEDNEDENDEDDDDEDEDEKKEDNDDKAWKKHQRKNGSEKLQDIKERQKCADPLFVDWDTMIKNSRFWRDVMQWEEQEFEDVVGQPLARYRWGDENTYDLEIVKAVPLEDNAYLLVDDVVCKGPDFEQPSTGDFSSVTTNAIVLRVEQWDKTRVDPHRIRGDRVLTQWTARHGFRFHYNHAIDVVFQHRGKLFAHPISRIRVGDRVKRSAWWDSRFYADEDGGDGALGTVCVLQFVLQVSAIIAKVRWEKNNHVNIYSWGIKNHFDIEKGQKKKKKKGGSIQIVRLPLFVKLLFQRDEFADAHLQVFQNIALSMVFFLSFFCLTLAFQRNAVIFLLIIISSKLTLLVANAGLALV</sequence>
<dbReference type="GO" id="GO:0004842">
    <property type="term" value="F:ubiquitin-protein transferase activity"/>
    <property type="evidence" value="ECO:0007669"/>
    <property type="project" value="InterPro"/>
</dbReference>
<accession>X6NPK4</accession>
<dbReference type="GO" id="GO:0046872">
    <property type="term" value="F:metal ion binding"/>
    <property type="evidence" value="ECO:0007669"/>
    <property type="project" value="InterPro"/>
</dbReference>
<feature type="domain" description="MIB/HERC2" evidence="3">
    <location>
        <begin position="82"/>
        <end position="163"/>
    </location>
</feature>
<feature type="transmembrane region" description="Helical" evidence="2">
    <location>
        <begin position="577"/>
        <end position="598"/>
    </location>
</feature>
<keyword evidence="2" id="KW-0812">Transmembrane</keyword>
<dbReference type="Proteomes" id="UP000023152">
    <property type="component" value="Unassembled WGS sequence"/>
</dbReference>
<evidence type="ECO:0000256" key="2">
    <source>
        <dbReference type="SAM" id="Phobius"/>
    </source>
</evidence>
<evidence type="ECO:0000313" key="4">
    <source>
        <dbReference type="EMBL" id="ETO27921.1"/>
    </source>
</evidence>
<feature type="region of interest" description="Disordered" evidence="1">
    <location>
        <begin position="238"/>
        <end position="287"/>
    </location>
</feature>
<dbReference type="SUPFAM" id="SSF159034">
    <property type="entry name" value="Mib/herc2 domain-like"/>
    <property type="match status" value="2"/>
</dbReference>
<gene>
    <name evidence="4" type="ORF">RFI_09213</name>
</gene>